<keyword evidence="1" id="KW-0812">Transmembrane</keyword>
<accession>K7A0L4</accession>
<comment type="caution">
    <text evidence="2">The sequence shown here is derived from an EMBL/GenBank/DDBJ whole genome shotgun (WGS) entry which is preliminary data.</text>
</comment>
<dbReference type="STRING" id="1129793.GPLA_3610"/>
<feature type="transmembrane region" description="Helical" evidence="1">
    <location>
        <begin position="223"/>
        <end position="247"/>
    </location>
</feature>
<sequence>MNNQERHIVTMLVFLMLLLWGGFVWHRDPNFPGSFNGSMIGIVAAFFMFWPLFYLIIKRIKPLRKWVTKRVSMPSLLLLHIYAGVLGPILGILHSAHKFDSFVGIALVLLMLTVVISGFIGRYILSLISSRLRDKTVLKEELNSRLDIAKQELRNRVCSTRIRSLSSNHRTLMPAITAIFGERSSPRNYERDVFRLIDSLSDVDYSIKIHDTAKLWFKRWLKFHIAISLILYVLLVFHISTEIYFGLRWL</sequence>
<gene>
    <name evidence="2" type="ORF">GPLA_3610</name>
</gene>
<keyword evidence="3" id="KW-1185">Reference proteome</keyword>
<proteinExistence type="predicted"/>
<dbReference type="EMBL" id="BAER01000112">
    <property type="protein sequence ID" value="GAC34498.1"/>
    <property type="molecule type" value="Genomic_DNA"/>
</dbReference>
<keyword evidence="1" id="KW-0472">Membrane</keyword>
<evidence type="ECO:0000256" key="1">
    <source>
        <dbReference type="SAM" id="Phobius"/>
    </source>
</evidence>
<protein>
    <recommendedName>
        <fullName evidence="4">Iron reductase</fullName>
    </recommendedName>
</protein>
<feature type="transmembrane region" description="Helical" evidence="1">
    <location>
        <begin position="77"/>
        <end position="96"/>
    </location>
</feature>
<feature type="transmembrane region" description="Helical" evidence="1">
    <location>
        <begin position="102"/>
        <end position="125"/>
    </location>
</feature>
<feature type="transmembrane region" description="Helical" evidence="1">
    <location>
        <begin position="7"/>
        <end position="25"/>
    </location>
</feature>
<evidence type="ECO:0000313" key="2">
    <source>
        <dbReference type="EMBL" id="GAC34498.1"/>
    </source>
</evidence>
<dbReference type="OrthoDB" id="128751at2"/>
<keyword evidence="1" id="KW-1133">Transmembrane helix</keyword>
<dbReference type="AlphaFoldDB" id="K7A0L4"/>
<evidence type="ECO:0008006" key="4">
    <source>
        <dbReference type="Google" id="ProtNLM"/>
    </source>
</evidence>
<dbReference type="Proteomes" id="UP000006322">
    <property type="component" value="Unassembled WGS sequence"/>
</dbReference>
<evidence type="ECO:0000313" key="3">
    <source>
        <dbReference type="Proteomes" id="UP000006322"/>
    </source>
</evidence>
<reference evidence="3" key="1">
    <citation type="journal article" date="2014" name="Environ. Microbiol.">
        <title>Comparative genomics of the marine bacterial genus Glaciecola reveals the high degree of genomic diversity and genomic characteristic for cold adaptation.</title>
        <authorList>
            <person name="Qin Q.L."/>
            <person name="Xie B.B."/>
            <person name="Yu Y."/>
            <person name="Shu Y.L."/>
            <person name="Rong J.C."/>
            <person name="Zhang Y.J."/>
            <person name="Zhao D.L."/>
            <person name="Chen X.L."/>
            <person name="Zhang X.Y."/>
            <person name="Chen B."/>
            <person name="Zhou B.C."/>
            <person name="Zhang Y.Z."/>
        </authorList>
    </citation>
    <scope>NUCLEOTIDE SEQUENCE [LARGE SCALE GENOMIC DNA]</scope>
    <source>
        <strain evidence="3">LMG 21857</strain>
    </source>
</reference>
<name>K7A0L4_9ALTE</name>
<dbReference type="RefSeq" id="WP_007106263.1">
    <property type="nucleotide sequence ID" value="NZ_BAER01000112.1"/>
</dbReference>
<feature type="transmembrane region" description="Helical" evidence="1">
    <location>
        <begin position="37"/>
        <end position="57"/>
    </location>
</feature>
<organism evidence="2 3">
    <name type="scientific">Paraglaciecola polaris LMG 21857</name>
    <dbReference type="NCBI Taxonomy" id="1129793"/>
    <lineage>
        <taxon>Bacteria</taxon>
        <taxon>Pseudomonadati</taxon>
        <taxon>Pseudomonadota</taxon>
        <taxon>Gammaproteobacteria</taxon>
        <taxon>Alteromonadales</taxon>
        <taxon>Alteromonadaceae</taxon>
        <taxon>Paraglaciecola</taxon>
    </lineage>
</organism>